<keyword evidence="1" id="KW-0175">Coiled coil</keyword>
<organism evidence="2 3">
    <name type="scientific">Thiohalorhabdus denitrificans</name>
    <dbReference type="NCBI Taxonomy" id="381306"/>
    <lineage>
        <taxon>Bacteria</taxon>
        <taxon>Pseudomonadati</taxon>
        <taxon>Pseudomonadota</taxon>
        <taxon>Gammaproteobacteria</taxon>
        <taxon>Thiohalorhabdales</taxon>
        <taxon>Thiohalorhabdaceae</taxon>
        <taxon>Thiohalorhabdus</taxon>
    </lineage>
</organism>
<evidence type="ECO:0008006" key="4">
    <source>
        <dbReference type="Google" id="ProtNLM"/>
    </source>
</evidence>
<dbReference type="RefSeq" id="WP_054965034.1">
    <property type="nucleotide sequence ID" value="NZ_FMUN01000004.1"/>
</dbReference>
<evidence type="ECO:0000313" key="3">
    <source>
        <dbReference type="Proteomes" id="UP000183104"/>
    </source>
</evidence>
<dbReference type="PATRIC" id="fig|381306.5.peg.2057"/>
<protein>
    <recommendedName>
        <fullName evidence="4">Ribbon-helix-helix protein, copG family</fullName>
    </recommendedName>
</protein>
<gene>
    <name evidence="2" type="ORF">SAMN05661077_1688</name>
</gene>
<sequence length="146" mass="16580">MSTQLTLRISDDLLAQAQEQAGDSRAEVLRRWVEMGARAEESVRNIQDQVDALRRVVEEQQALIERQAERQAQEAQDAKARDDALARRVEELMKGLKAQDQHAQILKREVSGLWRGLGAQLLSRRKRDNEAAQAEAQELRELAGLK</sequence>
<keyword evidence="3" id="KW-1185">Reference proteome</keyword>
<dbReference type="EMBL" id="FMUN01000004">
    <property type="protein sequence ID" value="SCY27959.1"/>
    <property type="molecule type" value="Genomic_DNA"/>
</dbReference>
<reference evidence="3" key="1">
    <citation type="submission" date="2016-10" db="EMBL/GenBank/DDBJ databases">
        <authorList>
            <person name="Varghese N."/>
        </authorList>
    </citation>
    <scope>NUCLEOTIDE SEQUENCE [LARGE SCALE GENOMIC DNA]</scope>
    <source>
        <strain evidence="3">HL 19</strain>
    </source>
</reference>
<dbReference type="AlphaFoldDB" id="A0A0P9C866"/>
<evidence type="ECO:0000313" key="2">
    <source>
        <dbReference type="EMBL" id="SCY27959.1"/>
    </source>
</evidence>
<dbReference type="Proteomes" id="UP000183104">
    <property type="component" value="Unassembled WGS sequence"/>
</dbReference>
<accession>A0A0P9C866</accession>
<proteinExistence type="predicted"/>
<evidence type="ECO:0000256" key="1">
    <source>
        <dbReference type="SAM" id="Coils"/>
    </source>
</evidence>
<name>A0A0P9C866_9GAMM</name>
<feature type="coiled-coil region" evidence="1">
    <location>
        <begin position="43"/>
        <end position="81"/>
    </location>
</feature>